<organism evidence="2 3">
    <name type="scientific">Quillaja saponaria</name>
    <name type="common">Soap bark tree</name>
    <dbReference type="NCBI Taxonomy" id="32244"/>
    <lineage>
        <taxon>Eukaryota</taxon>
        <taxon>Viridiplantae</taxon>
        <taxon>Streptophyta</taxon>
        <taxon>Embryophyta</taxon>
        <taxon>Tracheophyta</taxon>
        <taxon>Spermatophyta</taxon>
        <taxon>Magnoliopsida</taxon>
        <taxon>eudicotyledons</taxon>
        <taxon>Gunneridae</taxon>
        <taxon>Pentapetalae</taxon>
        <taxon>rosids</taxon>
        <taxon>fabids</taxon>
        <taxon>Fabales</taxon>
        <taxon>Quillajaceae</taxon>
        <taxon>Quillaja</taxon>
    </lineage>
</organism>
<comment type="caution">
    <text evidence="2">The sequence shown here is derived from an EMBL/GenBank/DDBJ whole genome shotgun (WGS) entry which is preliminary data.</text>
</comment>
<evidence type="ECO:0000313" key="3">
    <source>
        <dbReference type="Proteomes" id="UP001163823"/>
    </source>
</evidence>
<proteinExistence type="predicted"/>
<feature type="transmembrane region" description="Helical" evidence="1">
    <location>
        <begin position="24"/>
        <end position="44"/>
    </location>
</feature>
<dbReference type="EMBL" id="JARAOO010000006">
    <property type="protein sequence ID" value="KAJ7964699.1"/>
    <property type="molecule type" value="Genomic_DNA"/>
</dbReference>
<dbReference type="PANTHER" id="PTHR34947">
    <property type="entry name" value="TRANSMEMBRANE PROTEIN"/>
    <property type="match status" value="1"/>
</dbReference>
<evidence type="ECO:0000256" key="1">
    <source>
        <dbReference type="SAM" id="Phobius"/>
    </source>
</evidence>
<reference evidence="2" key="1">
    <citation type="journal article" date="2023" name="Science">
        <title>Elucidation of the pathway for biosynthesis of saponin adjuvants from the soapbark tree.</title>
        <authorList>
            <person name="Reed J."/>
            <person name="Orme A."/>
            <person name="El-Demerdash A."/>
            <person name="Owen C."/>
            <person name="Martin L.B.B."/>
            <person name="Misra R.C."/>
            <person name="Kikuchi S."/>
            <person name="Rejzek M."/>
            <person name="Martin A.C."/>
            <person name="Harkess A."/>
            <person name="Leebens-Mack J."/>
            <person name="Louveau T."/>
            <person name="Stephenson M.J."/>
            <person name="Osbourn A."/>
        </authorList>
    </citation>
    <scope>NUCLEOTIDE SEQUENCE</scope>
    <source>
        <strain evidence="2">S10</strain>
    </source>
</reference>
<dbReference type="KEGG" id="qsa:O6P43_014469"/>
<sequence length="161" mass="18748">MDHLKYPNYQIASQLCLSLNPYRIIKFVLSFSFFSILLSNSSFLIQLFRHTICKNYMFMFCNGLLVVIFKNSGLICGASPSTASHREEAHVMENGEQKFVEMHEQQNRFPVKQDEGEEERTGFIIIDEEEEEEDDDIVVLSTEELNKKCDDFIRKMKAGFI</sequence>
<keyword evidence="1" id="KW-1133">Transmembrane helix</keyword>
<name>A0AAD7LUX7_QUISA</name>
<dbReference type="PANTHER" id="PTHR34947:SF3">
    <property type="entry name" value="TRANSMEMBRANE PROTEIN"/>
    <property type="match status" value="1"/>
</dbReference>
<dbReference type="AlphaFoldDB" id="A0AAD7LUX7"/>
<gene>
    <name evidence="2" type="ORF">O6P43_014469</name>
</gene>
<protein>
    <submittedName>
        <fullName evidence="2">Transmembrane protein</fullName>
    </submittedName>
</protein>
<keyword evidence="1 2" id="KW-0812">Transmembrane</keyword>
<dbReference type="Proteomes" id="UP001163823">
    <property type="component" value="Chromosome 6"/>
</dbReference>
<keyword evidence="1" id="KW-0472">Membrane</keyword>
<accession>A0AAD7LUX7</accession>
<keyword evidence="3" id="KW-1185">Reference proteome</keyword>
<evidence type="ECO:0000313" key="2">
    <source>
        <dbReference type="EMBL" id="KAJ7964699.1"/>
    </source>
</evidence>